<dbReference type="PROSITE" id="PS50135">
    <property type="entry name" value="ZF_ZZ_2"/>
    <property type="match status" value="1"/>
</dbReference>
<dbReference type="Gene3D" id="3.30.60.90">
    <property type="match status" value="1"/>
</dbReference>
<evidence type="ECO:0000259" key="10">
    <source>
        <dbReference type="PROSITE" id="PS50135"/>
    </source>
</evidence>
<dbReference type="Proteomes" id="UP000325440">
    <property type="component" value="Unassembled WGS sequence"/>
</dbReference>
<evidence type="ECO:0000256" key="2">
    <source>
        <dbReference type="ARBA" id="ARBA00010938"/>
    </source>
</evidence>
<accession>A0A5E4N985</accession>
<organism evidence="11 12">
    <name type="scientific">Cinara cedri</name>
    <dbReference type="NCBI Taxonomy" id="506608"/>
    <lineage>
        <taxon>Eukaryota</taxon>
        <taxon>Metazoa</taxon>
        <taxon>Ecdysozoa</taxon>
        <taxon>Arthropoda</taxon>
        <taxon>Hexapoda</taxon>
        <taxon>Insecta</taxon>
        <taxon>Pterygota</taxon>
        <taxon>Neoptera</taxon>
        <taxon>Paraneoptera</taxon>
        <taxon>Hemiptera</taxon>
        <taxon>Sternorrhyncha</taxon>
        <taxon>Aphidomorpha</taxon>
        <taxon>Aphidoidea</taxon>
        <taxon>Aphididae</taxon>
        <taxon>Lachninae</taxon>
        <taxon>Cinara</taxon>
    </lineage>
</organism>
<dbReference type="SMART" id="SM00291">
    <property type="entry name" value="ZnF_ZZ"/>
    <property type="match status" value="1"/>
</dbReference>
<keyword evidence="5" id="KW-0479">Metal-binding</keyword>
<dbReference type="GO" id="GO:0005886">
    <property type="term" value="C:plasma membrane"/>
    <property type="evidence" value="ECO:0007669"/>
    <property type="project" value="TreeGrafter"/>
</dbReference>
<keyword evidence="7" id="KW-0862">Zinc</keyword>
<sequence>MSRHEGVSCDACMRGNFKGRRFKCLKCYDYDLCASCYEAGATTPRHSVDHPMQCILTRADFELYYGGESLSTDQPQAFTCPFCGRMGLTEAVLTEHVTAEHPDSTAEVVCPVCAAHPGGDPNLLTDDFSVHLQMQHRASPNVPRDLISFLISFLYQHLYNQARHSVRRIPQSSRGMGSTRVRRAINFRYRTANGGARDDPIVELLSQLSGVRRAQSNSVPGSSASSTQGTHNVSSQLQQLQMQLQLERQQVRAARQQLERLPRRQGHGSSAAAASLANNNVVGSGVPTQAAGISSNLLNIQVVDSNSSQNQSTRNNSSQFLIKYIDAPLTESEQQKLDVDRADRSFFMQELLLSMLTPNGTMPATKNAKKDQSPLSTATQPQVSQALTKVIVPDTKQRQTNSRPSPPPSQQPHQSTNHVMGVPHRFSSPPSRNRQSVMQSQIPQPAANVRKQPKVTDPSPSN</sequence>
<evidence type="ECO:0000256" key="3">
    <source>
        <dbReference type="ARBA" id="ARBA00012483"/>
    </source>
</evidence>
<evidence type="ECO:0000256" key="5">
    <source>
        <dbReference type="ARBA" id="ARBA00022723"/>
    </source>
</evidence>
<comment type="catalytic activity">
    <reaction evidence="1">
        <text>S-ubiquitinyl-[E2 ubiquitin-conjugating enzyme]-L-cysteine + [acceptor protein]-L-lysine = [E2 ubiquitin-conjugating enzyme]-L-cysteine + N(6)-ubiquitinyl-[acceptor protein]-L-lysine.</text>
        <dbReference type="EC" id="2.3.2.27"/>
    </reaction>
</comment>
<name>A0A5E4N985_9HEMI</name>
<dbReference type="AlphaFoldDB" id="A0A5E4N985"/>
<evidence type="ECO:0000256" key="7">
    <source>
        <dbReference type="ARBA" id="ARBA00022833"/>
    </source>
</evidence>
<dbReference type="GO" id="GO:0061630">
    <property type="term" value="F:ubiquitin protein ligase activity"/>
    <property type="evidence" value="ECO:0007669"/>
    <property type="project" value="UniProtKB-EC"/>
</dbReference>
<feature type="region of interest" description="Disordered" evidence="9">
    <location>
        <begin position="358"/>
        <end position="462"/>
    </location>
</feature>
<evidence type="ECO:0000313" key="11">
    <source>
        <dbReference type="EMBL" id="VVC39674.1"/>
    </source>
</evidence>
<dbReference type="GO" id="GO:0099536">
    <property type="term" value="P:synaptic signaling"/>
    <property type="evidence" value="ECO:0007669"/>
    <property type="project" value="TreeGrafter"/>
</dbReference>
<keyword evidence="6 8" id="KW-0863">Zinc-finger</keyword>
<dbReference type="PROSITE" id="PS01357">
    <property type="entry name" value="ZF_ZZ_1"/>
    <property type="match status" value="1"/>
</dbReference>
<dbReference type="CDD" id="cd02338">
    <property type="entry name" value="ZZ_PCMF_like"/>
    <property type="match status" value="1"/>
</dbReference>
<feature type="compositionally biased region" description="Polar residues" evidence="9">
    <location>
        <begin position="213"/>
        <end position="235"/>
    </location>
</feature>
<dbReference type="PANTHER" id="PTHR12268:SF13">
    <property type="entry name" value="E3 UBIQUITIN-PROTEIN LIGASE KCMF1"/>
    <property type="match status" value="1"/>
</dbReference>
<feature type="compositionally biased region" description="Polar residues" evidence="9">
    <location>
        <begin position="428"/>
        <end position="443"/>
    </location>
</feature>
<keyword evidence="12" id="KW-1185">Reference proteome</keyword>
<feature type="region of interest" description="Disordered" evidence="9">
    <location>
        <begin position="213"/>
        <end position="239"/>
    </location>
</feature>
<dbReference type="OrthoDB" id="7873042at2759"/>
<evidence type="ECO:0000313" key="12">
    <source>
        <dbReference type="Proteomes" id="UP000325440"/>
    </source>
</evidence>
<dbReference type="PANTHER" id="PTHR12268">
    <property type="entry name" value="E3 UBIQUITIN-PROTEIN LIGASE KCMF1"/>
    <property type="match status" value="1"/>
</dbReference>
<dbReference type="InterPro" id="IPR008598">
    <property type="entry name" value="Di19_Zn-bd"/>
</dbReference>
<dbReference type="InterPro" id="IPR050774">
    <property type="entry name" value="KCMF1/Dystrophin"/>
</dbReference>
<evidence type="ECO:0000256" key="1">
    <source>
        <dbReference type="ARBA" id="ARBA00000900"/>
    </source>
</evidence>
<dbReference type="InterPro" id="IPR000433">
    <property type="entry name" value="Znf_ZZ"/>
</dbReference>
<dbReference type="Pfam" id="PF05605">
    <property type="entry name" value="zf-Di19"/>
    <property type="match status" value="1"/>
</dbReference>
<dbReference type="Pfam" id="PF00569">
    <property type="entry name" value="ZZ"/>
    <property type="match status" value="1"/>
</dbReference>
<evidence type="ECO:0000256" key="8">
    <source>
        <dbReference type="PROSITE-ProRule" id="PRU00228"/>
    </source>
</evidence>
<evidence type="ECO:0000256" key="9">
    <source>
        <dbReference type="SAM" id="MobiDB-lite"/>
    </source>
</evidence>
<dbReference type="EC" id="2.3.2.27" evidence="3"/>
<gene>
    <name evidence="11" type="ORF">CINCED_3A024670</name>
</gene>
<comment type="similarity">
    <text evidence="2">Belongs to the KCMF1 family.</text>
</comment>
<feature type="domain" description="ZZ-type" evidence="10">
    <location>
        <begin position="4"/>
        <end position="60"/>
    </location>
</feature>
<reference evidence="11 12" key="1">
    <citation type="submission" date="2019-08" db="EMBL/GenBank/DDBJ databases">
        <authorList>
            <person name="Alioto T."/>
            <person name="Alioto T."/>
            <person name="Gomez Garrido J."/>
        </authorList>
    </citation>
    <scope>NUCLEOTIDE SEQUENCE [LARGE SCALE GENOMIC DNA]</scope>
</reference>
<dbReference type="GO" id="GO:0010646">
    <property type="term" value="P:regulation of cell communication"/>
    <property type="evidence" value="ECO:0007669"/>
    <property type="project" value="UniProtKB-ARBA"/>
</dbReference>
<dbReference type="GO" id="GO:0008270">
    <property type="term" value="F:zinc ion binding"/>
    <property type="evidence" value="ECO:0007669"/>
    <property type="project" value="UniProtKB-KW"/>
</dbReference>
<feature type="compositionally biased region" description="Polar residues" evidence="9">
    <location>
        <begin position="373"/>
        <end position="387"/>
    </location>
</feature>
<evidence type="ECO:0000256" key="6">
    <source>
        <dbReference type="ARBA" id="ARBA00022771"/>
    </source>
</evidence>
<dbReference type="GO" id="GO:0023051">
    <property type="term" value="P:regulation of signaling"/>
    <property type="evidence" value="ECO:0007669"/>
    <property type="project" value="UniProtKB-ARBA"/>
</dbReference>
<proteinExistence type="inferred from homology"/>
<protein>
    <recommendedName>
        <fullName evidence="3">RING-type E3 ubiquitin transferase</fullName>
        <ecNumber evidence="3">2.3.2.27</ecNumber>
    </recommendedName>
</protein>
<dbReference type="SUPFAM" id="SSF57850">
    <property type="entry name" value="RING/U-box"/>
    <property type="match status" value="1"/>
</dbReference>
<evidence type="ECO:0000256" key="4">
    <source>
        <dbReference type="ARBA" id="ARBA00022679"/>
    </source>
</evidence>
<dbReference type="InterPro" id="IPR043145">
    <property type="entry name" value="Znf_ZZ_sf"/>
</dbReference>
<keyword evidence="4" id="KW-0808">Transferase</keyword>
<dbReference type="GO" id="GO:0045202">
    <property type="term" value="C:synapse"/>
    <property type="evidence" value="ECO:0007669"/>
    <property type="project" value="GOC"/>
</dbReference>
<dbReference type="EMBL" id="CABPRJ010001896">
    <property type="protein sequence ID" value="VVC39674.1"/>
    <property type="molecule type" value="Genomic_DNA"/>
</dbReference>